<evidence type="ECO:0000313" key="3">
    <source>
        <dbReference type="EMBL" id="ANX00067.1"/>
    </source>
</evidence>
<dbReference type="Pfam" id="PF20769">
    <property type="entry name" value="YPEB_N"/>
    <property type="match status" value="1"/>
</dbReference>
<dbReference type="Pfam" id="PF14620">
    <property type="entry name" value="YPEB_PepSY1-2"/>
    <property type="match status" value="1"/>
</dbReference>
<dbReference type="Proteomes" id="UP000092971">
    <property type="component" value="Chromosome"/>
</dbReference>
<evidence type="ECO:0000313" key="4">
    <source>
        <dbReference type="Proteomes" id="UP000092971"/>
    </source>
</evidence>
<feature type="domain" description="Sporulation protein YpeB PepSY1 and PepSY2" evidence="1">
    <location>
        <begin position="177"/>
        <end position="369"/>
    </location>
</feature>
<dbReference type="AlphaFoldDB" id="A0A1B1YH18"/>
<proteinExistence type="predicted"/>
<protein>
    <submittedName>
        <fullName evidence="3">Germination protein YpeB</fullName>
    </submittedName>
</protein>
<dbReference type="NCBIfam" id="TIGR02889">
    <property type="entry name" value="spore_YpeB"/>
    <property type="match status" value="1"/>
</dbReference>
<dbReference type="EMBL" id="CP014672">
    <property type="protein sequence ID" value="ANX00067.1"/>
    <property type="molecule type" value="Genomic_DNA"/>
</dbReference>
<dbReference type="GO" id="GO:0009847">
    <property type="term" value="P:spore germination"/>
    <property type="evidence" value="ECO:0007669"/>
    <property type="project" value="InterPro"/>
</dbReference>
<reference evidence="3 4" key="1">
    <citation type="submission" date="2016-02" db="EMBL/GenBank/DDBJ databases">
        <title>Comparison of Clostridium stercorarium subspecies using comparative genomics and transcriptomics.</title>
        <authorList>
            <person name="Schellenberg J."/>
            <person name="Thallinger G."/>
            <person name="Levin D.B."/>
            <person name="Zhang X."/>
            <person name="Alvare G."/>
            <person name="Fristensky B."/>
            <person name="Sparling R."/>
        </authorList>
    </citation>
    <scope>NUCLEOTIDE SEQUENCE [LARGE SCALE GENOMIC DNA]</scope>
    <source>
        <strain evidence="3 4">DSM 2910</strain>
    </source>
</reference>
<evidence type="ECO:0000259" key="2">
    <source>
        <dbReference type="Pfam" id="PF20769"/>
    </source>
</evidence>
<dbReference type="InterPro" id="IPR048402">
    <property type="entry name" value="YpeB_N"/>
</dbReference>
<organism evidence="3 4">
    <name type="scientific">Thermoclostridium stercorarium subsp. thermolacticum DSM 2910</name>
    <dbReference type="NCBI Taxonomy" id="1121336"/>
    <lineage>
        <taxon>Bacteria</taxon>
        <taxon>Bacillati</taxon>
        <taxon>Bacillota</taxon>
        <taxon>Clostridia</taxon>
        <taxon>Eubacteriales</taxon>
        <taxon>Oscillospiraceae</taxon>
        <taxon>Thermoclostridium</taxon>
    </lineage>
</organism>
<evidence type="ECO:0000259" key="1">
    <source>
        <dbReference type="Pfam" id="PF14620"/>
    </source>
</evidence>
<sequence length="445" mass="50395">MYSIFVVVVAVVALWGIYQYKRAADLRQELDNQYNRAFYEMVGYVQNIEVLLMKSMISATPQMVSETLKEAWHQANLAQTNLGQLPVTQEVLANTSKFLSQVGDFAYALDRQNLSGKGITEEQYKQLEQLYQYSVSLNEALNNLQASISGGRIQWNELANKGTELFKKQSQSMTAQLFSDVDKTFQEFPTLIYDGPFSDHMTSLKPKGVTGNEVSVEEAKEKLKKFFGEDKVASIEHVGDINADTLPAYNFKITFKDRPEDEFATADVTKTGGHVIWMLYSRNVGQETLDVDKVKQIGKEFLESRGYKNMKDTYYIKEDGTATVNYAYEQNGVVVYPDLIKVKIALDNGEIVGFEAKGYLMNHTERDIPEPKVSEAEIRANFMAKKELKSVGLAIIPTNFGTEIFCYELKGRMNDRDFLVYINAETGREEKVLIIIDTPEGILTL</sequence>
<accession>A0A1B1YH18</accession>
<dbReference type="InterPro" id="IPR014239">
    <property type="entry name" value="YpeB_PepSY1-2"/>
</dbReference>
<dbReference type="OrthoDB" id="2372097at2"/>
<name>A0A1B1YH18_THEST</name>
<gene>
    <name evidence="3" type="ORF">CSTERTH_11815</name>
</gene>
<feature type="domain" description="Sporulation protein YpeB N-terminal" evidence="2">
    <location>
        <begin position="24"/>
        <end position="157"/>
    </location>
</feature>